<dbReference type="PANTHER" id="PTHR11922">
    <property type="entry name" value="GMP SYNTHASE-RELATED"/>
    <property type="match status" value="1"/>
</dbReference>
<dbReference type="GO" id="GO:0005524">
    <property type="term" value="F:ATP binding"/>
    <property type="evidence" value="ECO:0007669"/>
    <property type="project" value="UniProtKB-UniRule"/>
</dbReference>
<dbReference type="InterPro" id="IPR025777">
    <property type="entry name" value="GMPS_ATP_PPase_dom"/>
</dbReference>
<evidence type="ECO:0000313" key="12">
    <source>
        <dbReference type="EMBL" id="NIZ46743.1"/>
    </source>
</evidence>
<evidence type="ECO:0000259" key="11">
    <source>
        <dbReference type="PROSITE" id="PS51553"/>
    </source>
</evidence>
<evidence type="ECO:0000256" key="6">
    <source>
        <dbReference type="ARBA" id="ARBA00022755"/>
    </source>
</evidence>
<keyword evidence="7 9" id="KW-0067">ATP-binding</keyword>
<dbReference type="SUPFAM" id="SSF52317">
    <property type="entry name" value="Class I glutamine amidotransferase-like"/>
    <property type="match status" value="1"/>
</dbReference>
<evidence type="ECO:0000256" key="9">
    <source>
        <dbReference type="HAMAP-Rule" id="MF_00344"/>
    </source>
</evidence>
<dbReference type="Gene3D" id="3.40.50.620">
    <property type="entry name" value="HUPs"/>
    <property type="match status" value="1"/>
</dbReference>
<dbReference type="InterPro" id="IPR017926">
    <property type="entry name" value="GATASE"/>
</dbReference>
<dbReference type="Proteomes" id="UP000752013">
    <property type="component" value="Unassembled WGS sequence"/>
</dbReference>
<evidence type="ECO:0000313" key="13">
    <source>
        <dbReference type="Proteomes" id="UP000752013"/>
    </source>
</evidence>
<feature type="active site" evidence="9">
    <location>
        <position position="195"/>
    </location>
</feature>
<evidence type="ECO:0000256" key="7">
    <source>
        <dbReference type="ARBA" id="ARBA00022840"/>
    </source>
</evidence>
<accession>A0A968KV12</accession>
<dbReference type="InterPro" id="IPR014729">
    <property type="entry name" value="Rossmann-like_a/b/a_fold"/>
</dbReference>
<evidence type="ECO:0000256" key="5">
    <source>
        <dbReference type="ARBA" id="ARBA00022749"/>
    </source>
</evidence>
<organism evidence="12 13">
    <name type="scientific">Entomospira nematocerorum</name>
    <dbReference type="NCBI Taxonomy" id="2719987"/>
    <lineage>
        <taxon>Bacteria</taxon>
        <taxon>Pseudomonadati</taxon>
        <taxon>Spirochaetota</taxon>
        <taxon>Spirochaetia</taxon>
        <taxon>Spirochaetales</taxon>
        <taxon>Spirochaetaceae</taxon>
        <taxon>Entomospira</taxon>
    </lineage>
</organism>
<evidence type="ECO:0000256" key="8">
    <source>
        <dbReference type="ARBA" id="ARBA00022962"/>
    </source>
</evidence>
<comment type="pathway">
    <text evidence="2 9">Purine metabolism; GMP biosynthesis; GMP from XMP (L-Gln route): step 1/1.</text>
</comment>
<reference evidence="12" key="1">
    <citation type="submission" date="2020-03" db="EMBL/GenBank/DDBJ databases">
        <title>Spirochaetal bacteria isolated from arthropods constitute a novel genus Entomospira genus novum within the order Spirochaetales.</title>
        <authorList>
            <person name="Grana-Miraglia L."/>
            <person name="Sikutova S."/>
            <person name="Fingerle V."/>
            <person name="Sing A."/>
            <person name="Castillo-Ramirez S."/>
            <person name="Margos G."/>
            <person name="Rudolf I."/>
        </authorList>
    </citation>
    <scope>NUCLEOTIDE SEQUENCE</scope>
    <source>
        <strain evidence="12">BR208</strain>
    </source>
</reference>
<evidence type="ECO:0000256" key="3">
    <source>
        <dbReference type="ARBA" id="ARBA00022598"/>
    </source>
</evidence>
<name>A0A968KV12_9SPIO</name>
<dbReference type="GO" id="GO:0003921">
    <property type="term" value="F:GMP synthase activity"/>
    <property type="evidence" value="ECO:0007669"/>
    <property type="project" value="InterPro"/>
</dbReference>
<evidence type="ECO:0000256" key="10">
    <source>
        <dbReference type="PROSITE-ProRule" id="PRU00886"/>
    </source>
</evidence>
<dbReference type="EC" id="6.3.5.2" evidence="9"/>
<dbReference type="Gene3D" id="3.40.50.880">
    <property type="match status" value="1"/>
</dbReference>
<keyword evidence="3 9" id="KW-0436">Ligase</keyword>
<dbReference type="InterPro" id="IPR029062">
    <property type="entry name" value="Class_I_gatase-like"/>
</dbReference>
<dbReference type="Pfam" id="PF00958">
    <property type="entry name" value="GMP_synt_C"/>
    <property type="match status" value="1"/>
</dbReference>
<feature type="domain" description="GMPS ATP-PPase" evidence="11">
    <location>
        <begin position="220"/>
        <end position="413"/>
    </location>
</feature>
<comment type="subunit">
    <text evidence="9">Homodimer.</text>
</comment>
<comment type="caution">
    <text evidence="12">The sequence shown here is derived from an EMBL/GenBank/DDBJ whole genome shotgun (WGS) entry which is preliminary data.</text>
</comment>
<dbReference type="NCBIfam" id="TIGR00884">
    <property type="entry name" value="guaA_Cterm"/>
    <property type="match status" value="1"/>
</dbReference>
<keyword evidence="6 9" id="KW-0658">Purine biosynthesis</keyword>
<dbReference type="Pfam" id="PF02540">
    <property type="entry name" value="NAD_synthase"/>
    <property type="match status" value="1"/>
</dbReference>
<dbReference type="InterPro" id="IPR022310">
    <property type="entry name" value="NAD/GMP_synthase"/>
</dbReference>
<feature type="active site" description="Nucleophile" evidence="9">
    <location>
        <position position="105"/>
    </location>
</feature>
<dbReference type="PANTHER" id="PTHR11922:SF2">
    <property type="entry name" value="GMP SYNTHASE [GLUTAMINE-HYDROLYZING]"/>
    <property type="match status" value="1"/>
</dbReference>
<dbReference type="Gene3D" id="3.30.300.10">
    <property type="match status" value="1"/>
</dbReference>
<keyword evidence="4 9" id="KW-0547">Nucleotide-binding</keyword>
<dbReference type="InterPro" id="IPR022955">
    <property type="entry name" value="GMP_synthase"/>
</dbReference>
<keyword evidence="13" id="KW-1185">Reference proteome</keyword>
<comment type="catalytic activity">
    <reaction evidence="9">
        <text>XMP + L-glutamine + ATP + H2O = GMP + L-glutamate + AMP + diphosphate + 2 H(+)</text>
        <dbReference type="Rhea" id="RHEA:11680"/>
        <dbReference type="ChEBI" id="CHEBI:15377"/>
        <dbReference type="ChEBI" id="CHEBI:15378"/>
        <dbReference type="ChEBI" id="CHEBI:29985"/>
        <dbReference type="ChEBI" id="CHEBI:30616"/>
        <dbReference type="ChEBI" id="CHEBI:33019"/>
        <dbReference type="ChEBI" id="CHEBI:57464"/>
        <dbReference type="ChEBI" id="CHEBI:58115"/>
        <dbReference type="ChEBI" id="CHEBI:58359"/>
        <dbReference type="ChEBI" id="CHEBI:456215"/>
        <dbReference type="EC" id="6.3.5.2"/>
    </reaction>
</comment>
<dbReference type="Pfam" id="PF00117">
    <property type="entry name" value="GATase"/>
    <property type="match status" value="1"/>
</dbReference>
<dbReference type="SUPFAM" id="SSF52402">
    <property type="entry name" value="Adenine nucleotide alpha hydrolases-like"/>
    <property type="match status" value="1"/>
</dbReference>
<evidence type="ECO:0000256" key="1">
    <source>
        <dbReference type="ARBA" id="ARBA00002332"/>
    </source>
</evidence>
<dbReference type="GO" id="GO:0005829">
    <property type="term" value="C:cytosol"/>
    <property type="evidence" value="ECO:0007669"/>
    <property type="project" value="TreeGrafter"/>
</dbReference>
<evidence type="ECO:0000256" key="4">
    <source>
        <dbReference type="ARBA" id="ARBA00022741"/>
    </source>
</evidence>
<dbReference type="AlphaFoldDB" id="A0A968KV12"/>
<dbReference type="InterPro" id="IPR001674">
    <property type="entry name" value="GMP_synth_C"/>
</dbReference>
<evidence type="ECO:0000256" key="2">
    <source>
        <dbReference type="ARBA" id="ARBA00005153"/>
    </source>
</evidence>
<gene>
    <name evidence="9 12" type="primary">guaA</name>
    <name evidence="12" type="ORF">HCT46_02240</name>
</gene>
<dbReference type="SUPFAM" id="SSF54810">
    <property type="entry name" value="GMP synthetase C-terminal dimerisation domain"/>
    <property type="match status" value="1"/>
</dbReference>
<dbReference type="EMBL" id="JAATLK010000001">
    <property type="protein sequence ID" value="NIZ46743.1"/>
    <property type="molecule type" value="Genomic_DNA"/>
</dbReference>
<dbReference type="FunFam" id="3.30.300.10:FF:000002">
    <property type="entry name" value="GMP synthase [glutamine-hydrolyzing]"/>
    <property type="match status" value="1"/>
</dbReference>
<dbReference type="FunFam" id="3.40.50.620:FF:000001">
    <property type="entry name" value="GMP synthase [glutamine-hydrolyzing]"/>
    <property type="match status" value="1"/>
</dbReference>
<keyword evidence="5 9" id="KW-0332">GMP biosynthesis</keyword>
<comment type="function">
    <text evidence="1 9">Catalyzes the synthesis of GMP from XMP.</text>
</comment>
<dbReference type="NCBIfam" id="NF000848">
    <property type="entry name" value="PRK00074.1"/>
    <property type="match status" value="1"/>
</dbReference>
<dbReference type="HAMAP" id="MF_00344">
    <property type="entry name" value="GMP_synthase"/>
    <property type="match status" value="1"/>
</dbReference>
<dbReference type="PROSITE" id="PS51553">
    <property type="entry name" value="GMPS_ATP_PPASE"/>
    <property type="match status" value="1"/>
</dbReference>
<protein>
    <recommendedName>
        <fullName evidence="9">GMP synthase [glutamine-hydrolyzing]</fullName>
        <ecNumber evidence="9">6.3.5.2</ecNumber>
    </recommendedName>
    <alternativeName>
        <fullName evidence="9">GMP synthetase</fullName>
    </alternativeName>
    <alternativeName>
        <fullName evidence="9">Glutamine amidotransferase</fullName>
    </alternativeName>
</protein>
<dbReference type="CDD" id="cd01997">
    <property type="entry name" value="GMP_synthase_C"/>
    <property type="match status" value="1"/>
</dbReference>
<feature type="binding site" evidence="10">
    <location>
        <begin position="247"/>
        <end position="253"/>
    </location>
    <ligand>
        <name>ATP</name>
        <dbReference type="ChEBI" id="CHEBI:30616"/>
    </ligand>
</feature>
<feature type="active site" evidence="9">
    <location>
        <position position="193"/>
    </location>
</feature>
<keyword evidence="8 9" id="KW-0315">Glutamine amidotransferase</keyword>
<dbReference type="PROSITE" id="PS51273">
    <property type="entry name" value="GATASE_TYPE_1"/>
    <property type="match status" value="1"/>
</dbReference>
<proteinExistence type="inferred from homology"/>
<sequence length="538" mass="60481">MSLVQISVVQLRLFVNLNSQKNITPDGSVLIIDYGSQLTQLIAKRARSVGVYSEVVPYDTLWTEFNVDSYRAFIISGGPMSASDATAIPLPQTLLRTEKPMLFICYGAQRLAHELGGLVESSQKREYGSTVITLTVTDDPLFRQWPEESCVLMSHSDHIEVLPSDCMPLAYTNNGVLAAFKHNHKPYYAVQFHPEAEETVYGNALFENFLLTICGEGPNWSMQYYLEEEVKVIRQCVGDQLVLLGLSGGVDSLVSAAILHRAIGKQLYCVFVDHGLMRLHETQQVQSYVQEHFDFNFIQVDASQQFFSALEGIIDPEEKRKIVGKLFIDTFLQVATEQIHQHHVTFLAQGTIYSDVIESAHGGKSQLIKSHHNVGGLPEELSLQLIEPLRYLFKDEVRALGLALGIHRDLIMRHPFPGPGLTIRVLGEVKESYVKILQLADNLLIEELHTSGWYEKVSQAFCVFAPVKSVGVKGDNRSYEYTIVIRIIQSDDFMTGKFAKLPWDLLEKIGARIVNEVAHVSRVVYDITNKPPATVEWE</sequence>